<dbReference type="PANTHER" id="PTHR24024:SF18">
    <property type="entry name" value="SHORT-CHAIN COLLAGEN C4-LIKE"/>
    <property type="match status" value="1"/>
</dbReference>
<dbReference type="GO" id="GO:0005615">
    <property type="term" value="C:extracellular space"/>
    <property type="evidence" value="ECO:0007669"/>
    <property type="project" value="TreeGrafter"/>
</dbReference>
<evidence type="ECO:0000313" key="2">
    <source>
        <dbReference type="EMBL" id="VDI24095.1"/>
    </source>
</evidence>
<name>A0A8B6DV19_MYTGA</name>
<gene>
    <name evidence="2" type="ORF">MGAL_10B008255</name>
</gene>
<dbReference type="OrthoDB" id="10274771at2759"/>
<feature type="chain" id="PRO_5033063162" description="Short-chain collagen C4-like" evidence="1">
    <location>
        <begin position="17"/>
        <end position="263"/>
    </location>
</feature>
<dbReference type="EMBL" id="UYJE01004003">
    <property type="protein sequence ID" value="VDI24095.1"/>
    <property type="molecule type" value="Genomic_DNA"/>
</dbReference>
<keyword evidence="3" id="KW-1185">Reference proteome</keyword>
<evidence type="ECO:0008006" key="4">
    <source>
        <dbReference type="Google" id="ProtNLM"/>
    </source>
</evidence>
<evidence type="ECO:0000256" key="1">
    <source>
        <dbReference type="SAM" id="SignalP"/>
    </source>
</evidence>
<accession>A0A8B6DV19</accession>
<dbReference type="InterPro" id="IPR051077">
    <property type="entry name" value="Ca-dependent_lectin"/>
</dbReference>
<dbReference type="AlphaFoldDB" id="A0A8B6DV19"/>
<dbReference type="PANTHER" id="PTHR24024">
    <property type="entry name" value="PULMONARY SURFACTANT-ASSOCIATED PROTEIN A"/>
    <property type="match status" value="1"/>
</dbReference>
<reference evidence="2" key="1">
    <citation type="submission" date="2018-11" db="EMBL/GenBank/DDBJ databases">
        <authorList>
            <person name="Alioto T."/>
            <person name="Alioto T."/>
        </authorList>
    </citation>
    <scope>NUCLEOTIDE SEQUENCE</scope>
</reference>
<protein>
    <recommendedName>
        <fullName evidence="4">Short-chain collagen C4-like</fullName>
    </recommendedName>
</protein>
<organism evidence="2 3">
    <name type="scientific">Mytilus galloprovincialis</name>
    <name type="common">Mediterranean mussel</name>
    <dbReference type="NCBI Taxonomy" id="29158"/>
    <lineage>
        <taxon>Eukaryota</taxon>
        <taxon>Metazoa</taxon>
        <taxon>Spiralia</taxon>
        <taxon>Lophotrochozoa</taxon>
        <taxon>Mollusca</taxon>
        <taxon>Bivalvia</taxon>
        <taxon>Autobranchia</taxon>
        <taxon>Pteriomorphia</taxon>
        <taxon>Mytilida</taxon>
        <taxon>Mytiloidea</taxon>
        <taxon>Mytilidae</taxon>
        <taxon>Mytilinae</taxon>
        <taxon>Mytilus</taxon>
    </lineage>
</organism>
<proteinExistence type="predicted"/>
<keyword evidence="1" id="KW-0732">Signal</keyword>
<evidence type="ECO:0000313" key="3">
    <source>
        <dbReference type="Proteomes" id="UP000596742"/>
    </source>
</evidence>
<dbReference type="Proteomes" id="UP000596742">
    <property type="component" value="Unassembled WGS sequence"/>
</dbReference>
<sequence length="263" mass="29013">MLKFFILVLGILFVNGNDNIDKKSSKRLLLNDPDVIGNRLAHLESTLQTVTRSLTDLETKYSHQEGVISGLQRELEKERTKSQTHGSTYIRWGRGDCSGTNTDLVYSGYAVGEKNSYSSSYKGGASNMLCLPTDPELSNNTASSSDSYMYGTEFQDSHFGSIVDEDVTCALCRSANTSSSVMFPSRKTCYPGWKKEYGGIIVSSAYSHNPSPYICVDSNPTFVTGGKRSNDDHLLYITKMRCGSLPCPPYVDNVQVYCVVCSK</sequence>
<feature type="signal peptide" evidence="1">
    <location>
        <begin position="1"/>
        <end position="16"/>
    </location>
</feature>
<comment type="caution">
    <text evidence="2">The sequence shown here is derived from an EMBL/GenBank/DDBJ whole genome shotgun (WGS) entry which is preliminary data.</text>
</comment>